<name>A0A1I3WL63_9BACL</name>
<dbReference type="SUPFAM" id="SSF53041">
    <property type="entry name" value="Resolvase-like"/>
    <property type="match status" value="1"/>
</dbReference>
<dbReference type="InterPro" id="IPR036162">
    <property type="entry name" value="Resolvase-like_N_sf"/>
</dbReference>
<dbReference type="Gene3D" id="3.40.50.1390">
    <property type="entry name" value="Resolvase, N-terminal catalytic domain"/>
    <property type="match status" value="1"/>
</dbReference>
<evidence type="ECO:0000256" key="6">
    <source>
        <dbReference type="SAM" id="Coils"/>
    </source>
</evidence>
<evidence type="ECO:0000313" key="10">
    <source>
        <dbReference type="Proteomes" id="UP000198915"/>
    </source>
</evidence>
<feature type="active site" description="O-(5'-phospho-DNA)-serine intermediate" evidence="4 5">
    <location>
        <position position="10"/>
    </location>
</feature>
<evidence type="ECO:0000313" key="9">
    <source>
        <dbReference type="EMBL" id="SFK07191.1"/>
    </source>
</evidence>
<evidence type="ECO:0000256" key="5">
    <source>
        <dbReference type="PROSITE-ProRule" id="PRU10137"/>
    </source>
</evidence>
<accession>A0A1I3WL63</accession>
<dbReference type="Proteomes" id="UP000198915">
    <property type="component" value="Unassembled WGS sequence"/>
</dbReference>
<feature type="coiled-coil region" evidence="6">
    <location>
        <begin position="437"/>
        <end position="464"/>
    </location>
</feature>
<dbReference type="InterPro" id="IPR038109">
    <property type="entry name" value="DNA_bind_recomb_sf"/>
</dbReference>
<keyword evidence="10" id="KW-1185">Reference proteome</keyword>
<dbReference type="PROSITE" id="PS51737">
    <property type="entry name" value="RECOMBINASE_DNA_BIND"/>
    <property type="match status" value="1"/>
</dbReference>
<evidence type="ECO:0000256" key="2">
    <source>
        <dbReference type="ARBA" id="ARBA00023125"/>
    </source>
</evidence>
<dbReference type="PROSITE" id="PS00397">
    <property type="entry name" value="RECOMBINASES_1"/>
    <property type="match status" value="1"/>
</dbReference>
<dbReference type="STRING" id="1884381.SAMN05518846_108139"/>
<dbReference type="EMBL" id="FORT01000008">
    <property type="protein sequence ID" value="SFK07191.1"/>
    <property type="molecule type" value="Genomic_DNA"/>
</dbReference>
<keyword evidence="3" id="KW-0233">DNA recombination</keyword>
<dbReference type="GO" id="GO:0015074">
    <property type="term" value="P:DNA integration"/>
    <property type="evidence" value="ECO:0007669"/>
    <property type="project" value="UniProtKB-KW"/>
</dbReference>
<dbReference type="GO" id="GO:0000150">
    <property type="term" value="F:DNA strand exchange activity"/>
    <property type="evidence" value="ECO:0007669"/>
    <property type="project" value="InterPro"/>
</dbReference>
<reference evidence="10" key="1">
    <citation type="submission" date="2016-10" db="EMBL/GenBank/DDBJ databases">
        <authorList>
            <person name="Varghese N."/>
            <person name="Submissions S."/>
        </authorList>
    </citation>
    <scope>NUCLEOTIDE SEQUENCE [LARGE SCALE GENOMIC DNA]</scope>
    <source>
        <strain evidence="10">OK042</strain>
    </source>
</reference>
<dbReference type="Pfam" id="PF07508">
    <property type="entry name" value="Recombinase"/>
    <property type="match status" value="1"/>
</dbReference>
<dbReference type="InterPro" id="IPR006119">
    <property type="entry name" value="Resolv_N"/>
</dbReference>
<dbReference type="SMART" id="SM00857">
    <property type="entry name" value="Resolvase"/>
    <property type="match status" value="1"/>
</dbReference>
<protein>
    <submittedName>
        <fullName evidence="9">Site-specific DNA recombinase</fullName>
    </submittedName>
</protein>
<feature type="domain" description="Resolvase/invertase-type recombinase catalytic" evidence="7">
    <location>
        <begin position="2"/>
        <end position="150"/>
    </location>
</feature>
<dbReference type="RefSeq" id="WP_092269299.1">
    <property type="nucleotide sequence ID" value="NZ_FORT01000008.1"/>
</dbReference>
<evidence type="ECO:0000256" key="3">
    <source>
        <dbReference type="ARBA" id="ARBA00023172"/>
    </source>
</evidence>
<organism evidence="9 10">
    <name type="scientific">Brevibacillus centrosporus</name>
    <dbReference type="NCBI Taxonomy" id="54910"/>
    <lineage>
        <taxon>Bacteria</taxon>
        <taxon>Bacillati</taxon>
        <taxon>Bacillota</taxon>
        <taxon>Bacilli</taxon>
        <taxon>Bacillales</taxon>
        <taxon>Paenibacillaceae</taxon>
        <taxon>Brevibacillus</taxon>
    </lineage>
</organism>
<keyword evidence="1" id="KW-0229">DNA integration</keyword>
<dbReference type="Gene3D" id="3.90.1750.20">
    <property type="entry name" value="Putative Large Serine Recombinase, Chain B, Domain 2"/>
    <property type="match status" value="1"/>
</dbReference>
<dbReference type="Pfam" id="PF00239">
    <property type="entry name" value="Resolvase"/>
    <property type="match status" value="1"/>
</dbReference>
<dbReference type="InterPro" id="IPR025827">
    <property type="entry name" value="Zn_ribbon_recom_dom"/>
</dbReference>
<dbReference type="Pfam" id="PF13408">
    <property type="entry name" value="Zn_ribbon_recom"/>
    <property type="match status" value="1"/>
</dbReference>
<sequence>MFVAIYVRVSTGLQVKEGTSLNSQVEICFKKALELGFHKEQIKVYREEGESGEDLERPLLDQLRGDVASGVISHVIITDPDRFSRDMTNKLLICRELQKRDVELIFTDSDYKNTPEGELFFNMKSAIAQYELAMIKKRTVRGRNQAVKKLNKVMPMRTPPFGYDWVDCSLVVNEKEAEFVRLIYNWYVFEGLTLREIGTKLYELGAVPKRSESGNFSASSLRRILTSEIYIGRYVYNRRETKKIQGERTKSGKPKKTYSIRNEEDWIEASVPKIIDPAIFELAQQQKEKNKKRAGNVKHDYLLRGMIRCSRCGRSWESTAYSGRVDKSTGMKISYACYRCPNKNPKRYGDGIHKCDIKTIRTDLLDEYIWGLIVHTLNNPNLVIEQLQNTSDEATNEIKQMFALTETQISKKEAERERVKTMFKRGVIDESEMVGDLTKINTEIETLDKRKREYRTQIDSHLKKELSSRYIEGAIEAYRNTLMNNFELSFDEKRNIVEKLIQEVIIDYVDDEVKVTCVGVLDVLMNKEHENDIALELQREEI</sequence>
<evidence type="ECO:0000259" key="8">
    <source>
        <dbReference type="PROSITE" id="PS51737"/>
    </source>
</evidence>
<dbReference type="InterPro" id="IPR011109">
    <property type="entry name" value="DNA_bind_recombinase_dom"/>
</dbReference>
<evidence type="ECO:0000259" key="7">
    <source>
        <dbReference type="PROSITE" id="PS51736"/>
    </source>
</evidence>
<dbReference type="CDD" id="cd00338">
    <property type="entry name" value="Ser_Recombinase"/>
    <property type="match status" value="1"/>
</dbReference>
<evidence type="ECO:0000256" key="4">
    <source>
        <dbReference type="PIRSR" id="PIRSR606118-50"/>
    </source>
</evidence>
<evidence type="ECO:0000256" key="1">
    <source>
        <dbReference type="ARBA" id="ARBA00022908"/>
    </source>
</evidence>
<gene>
    <name evidence="9" type="ORF">SAMN05518846_108139</name>
</gene>
<keyword evidence="6" id="KW-0175">Coiled coil</keyword>
<dbReference type="GO" id="GO:0003677">
    <property type="term" value="F:DNA binding"/>
    <property type="evidence" value="ECO:0007669"/>
    <property type="project" value="UniProtKB-KW"/>
</dbReference>
<dbReference type="PANTHER" id="PTHR30461">
    <property type="entry name" value="DNA-INVERTASE FROM LAMBDOID PROPHAGE"/>
    <property type="match status" value="1"/>
</dbReference>
<keyword evidence="2" id="KW-0238">DNA-binding</keyword>
<dbReference type="InterPro" id="IPR006118">
    <property type="entry name" value="Recombinase_CS"/>
</dbReference>
<feature type="domain" description="Recombinase" evidence="8">
    <location>
        <begin position="160"/>
        <end position="293"/>
    </location>
</feature>
<dbReference type="AlphaFoldDB" id="A0A1I3WL63"/>
<dbReference type="PANTHER" id="PTHR30461:SF23">
    <property type="entry name" value="DNA RECOMBINASE-RELATED"/>
    <property type="match status" value="1"/>
</dbReference>
<dbReference type="InterPro" id="IPR050639">
    <property type="entry name" value="SSR_resolvase"/>
</dbReference>
<proteinExistence type="predicted"/>
<dbReference type="PROSITE" id="PS51736">
    <property type="entry name" value="RECOMBINASES_3"/>
    <property type="match status" value="1"/>
</dbReference>